<evidence type="ECO:0000256" key="6">
    <source>
        <dbReference type="ARBA" id="ARBA00022694"/>
    </source>
</evidence>
<name>A0ABM3MGI0_GALME</name>
<evidence type="ECO:0000256" key="9">
    <source>
        <dbReference type="ARBA" id="ARBA00022801"/>
    </source>
</evidence>
<keyword evidence="13" id="KW-0496">Mitochondrion</keyword>
<organism evidence="17 18">
    <name type="scientific">Galleria mellonella</name>
    <name type="common">Greater wax moth</name>
    <dbReference type="NCBI Taxonomy" id="7137"/>
    <lineage>
        <taxon>Eukaryota</taxon>
        <taxon>Metazoa</taxon>
        <taxon>Ecdysozoa</taxon>
        <taxon>Arthropoda</taxon>
        <taxon>Hexapoda</taxon>
        <taxon>Insecta</taxon>
        <taxon>Pterygota</taxon>
        <taxon>Neoptera</taxon>
        <taxon>Endopterygota</taxon>
        <taxon>Lepidoptera</taxon>
        <taxon>Glossata</taxon>
        <taxon>Ditrysia</taxon>
        <taxon>Pyraloidea</taxon>
        <taxon>Pyralidae</taxon>
        <taxon>Galleriinae</taxon>
        <taxon>Galleria</taxon>
    </lineage>
</organism>
<evidence type="ECO:0000256" key="5">
    <source>
        <dbReference type="ARBA" id="ARBA00012179"/>
    </source>
</evidence>
<evidence type="ECO:0000256" key="15">
    <source>
        <dbReference type="ARBA" id="ARBA00044559"/>
    </source>
</evidence>
<evidence type="ECO:0000313" key="18">
    <source>
        <dbReference type="RefSeq" id="XP_052750344.1"/>
    </source>
</evidence>
<dbReference type="EC" id="3.1.26.5" evidence="5"/>
<keyword evidence="10" id="KW-0862">Zinc</keyword>
<dbReference type="InterPro" id="IPR033495">
    <property type="entry name" value="MRPP3_PIN_dom"/>
</dbReference>
<evidence type="ECO:0000256" key="8">
    <source>
        <dbReference type="ARBA" id="ARBA00022723"/>
    </source>
</evidence>
<evidence type="ECO:0000256" key="4">
    <source>
        <dbReference type="ARBA" id="ARBA00007626"/>
    </source>
</evidence>
<dbReference type="GeneID" id="113522521"/>
<keyword evidence="12" id="KW-0809">Transit peptide</keyword>
<reference evidence="18" key="1">
    <citation type="submission" date="2025-08" db="UniProtKB">
        <authorList>
            <consortium name="RefSeq"/>
        </authorList>
    </citation>
    <scope>IDENTIFICATION</scope>
    <source>
        <tissue evidence="18">Whole larvae</tissue>
    </source>
</reference>
<keyword evidence="8" id="KW-0479">Metal-binding</keyword>
<keyword evidence="9" id="KW-0378">Hydrolase</keyword>
<evidence type="ECO:0000256" key="14">
    <source>
        <dbReference type="ARBA" id="ARBA00044536"/>
    </source>
</evidence>
<comment type="similarity">
    <text evidence="4">Belongs to the PPR family. P subfamily.</text>
</comment>
<comment type="catalytic activity">
    <reaction evidence="1">
        <text>Endonucleolytic cleavage of RNA, removing 5'-extranucleotides from tRNA precursor.</text>
        <dbReference type="EC" id="3.1.26.5"/>
    </reaction>
</comment>
<evidence type="ECO:0000256" key="3">
    <source>
        <dbReference type="ARBA" id="ARBA00004173"/>
    </source>
</evidence>
<gene>
    <name evidence="18" type="primary">LOC113522521</name>
</gene>
<dbReference type="RefSeq" id="XP_052750344.1">
    <property type="nucleotide sequence ID" value="XM_052894384.1"/>
</dbReference>
<sequence length="525" mass="61461">MFCTAFRIFSLQSRPHKLVSRNVVRVNTVIGKKHAADQLEYIKSAAEENIVDWSEVKKNALSIQGSLNSKNIDAVLLKVMVNVRNFDAALSFADYLRDTNSELSLGSINSLLLLYYQIGRTEKLTDDQKKFILDTYKSLYDKYTVLDFTTCERLLHALCVIDEWKKAFKVLDNIFLSCKPSHSAYSTLIATLFRCNKKNEAMKLIEQSVSNNRPLMDGAYEAWINYILRKYKDKKTILKYMEDILIFISDNLTKVNAETAQKIRHYYSSHSWDVQFTKIRKSDGQCMKCSETLDPLQLTGEQFKMLQENVKEKLIVGSNLFLKTSPDELNRFLEFLEKTAPYDVVLDALNIAYAGKRGPMDRYRVLNYVVDYYSKMNKRILLLGRKHMLRWKNHQIQKLMNKTCSFFTEDLSQDDPFFITAAIWSGPHTDIVSKDLLRGHMFLMQDEKLKLIFRKWQWQHQWMVFINKQGRIILQEPLRFNPYAQKNNGSWHLPYETEDVTDAPQINDGVPDLSKWLCLRYKPVR</sequence>
<accession>A0ABM3MGI0</accession>
<evidence type="ECO:0000256" key="12">
    <source>
        <dbReference type="ARBA" id="ARBA00022946"/>
    </source>
</evidence>
<evidence type="ECO:0000256" key="13">
    <source>
        <dbReference type="ARBA" id="ARBA00023128"/>
    </source>
</evidence>
<dbReference type="PANTHER" id="PTHR13547">
    <property type="match status" value="1"/>
</dbReference>
<dbReference type="Gene3D" id="3.40.50.11980">
    <property type="match status" value="1"/>
</dbReference>
<dbReference type="InterPro" id="IPR031595">
    <property type="entry name" value="PRORP_C"/>
</dbReference>
<feature type="domain" description="PRORP" evidence="16">
    <location>
        <begin position="282"/>
        <end position="518"/>
    </location>
</feature>
<comment type="cofactor">
    <cofactor evidence="2">
        <name>Mg(2+)</name>
        <dbReference type="ChEBI" id="CHEBI:18420"/>
    </cofactor>
</comment>
<dbReference type="Proteomes" id="UP001652740">
    <property type="component" value="Unplaced"/>
</dbReference>
<keyword evidence="11" id="KW-0460">Magnesium</keyword>
<dbReference type="CDD" id="cd18718">
    <property type="entry name" value="PIN_PRORP"/>
    <property type="match status" value="1"/>
</dbReference>
<keyword evidence="17" id="KW-1185">Reference proteome</keyword>
<evidence type="ECO:0000256" key="7">
    <source>
        <dbReference type="ARBA" id="ARBA00022722"/>
    </source>
</evidence>
<evidence type="ECO:0000256" key="1">
    <source>
        <dbReference type="ARBA" id="ARBA00000928"/>
    </source>
</evidence>
<keyword evidence="6" id="KW-0819">tRNA processing</keyword>
<dbReference type="InterPro" id="IPR011990">
    <property type="entry name" value="TPR-like_helical_dom_sf"/>
</dbReference>
<evidence type="ECO:0000259" key="16">
    <source>
        <dbReference type="Pfam" id="PF16953"/>
    </source>
</evidence>
<evidence type="ECO:0000313" key="17">
    <source>
        <dbReference type="Proteomes" id="UP001652740"/>
    </source>
</evidence>
<dbReference type="Pfam" id="PF16953">
    <property type="entry name" value="PRORP"/>
    <property type="match status" value="1"/>
</dbReference>
<proteinExistence type="inferred from homology"/>
<comment type="subcellular location">
    <subcellularLocation>
        <location evidence="3">Mitochondrion</location>
    </subcellularLocation>
</comment>
<evidence type="ECO:0000256" key="11">
    <source>
        <dbReference type="ARBA" id="ARBA00022842"/>
    </source>
</evidence>
<evidence type="ECO:0000256" key="2">
    <source>
        <dbReference type="ARBA" id="ARBA00001946"/>
    </source>
</evidence>
<dbReference type="PANTHER" id="PTHR13547:SF1">
    <property type="entry name" value="MITOCHONDRIAL RIBONUCLEASE P CATALYTIC SUBUNIT"/>
    <property type="match status" value="1"/>
</dbReference>
<evidence type="ECO:0000256" key="10">
    <source>
        <dbReference type="ARBA" id="ARBA00022833"/>
    </source>
</evidence>
<dbReference type="Gene3D" id="1.25.40.10">
    <property type="entry name" value="Tetratricopeptide repeat domain"/>
    <property type="match status" value="1"/>
</dbReference>
<protein>
    <recommendedName>
        <fullName evidence="14">Mitochondrial ribonuclease P catalytic subunit</fullName>
        <ecNumber evidence="5">3.1.26.5</ecNumber>
    </recommendedName>
    <alternativeName>
        <fullName evidence="15">Mitochondrial ribonuclease P protein 3</fullName>
    </alternativeName>
</protein>
<keyword evidence="7" id="KW-0540">Nuclease</keyword>